<dbReference type="EMBL" id="CP008876">
    <property type="protein sequence ID" value="AIF67690.1"/>
    <property type="molecule type" value="Genomic_DNA"/>
</dbReference>
<evidence type="ECO:0000313" key="2">
    <source>
        <dbReference type="Proteomes" id="UP000027980"/>
    </source>
</evidence>
<dbReference type="RefSeq" id="WP_038563626.1">
    <property type="nucleotide sequence ID" value="NZ_CP008876.1"/>
</dbReference>
<organism evidence="1 2">
    <name type="scientific">Terribacillus saccharophilus</name>
    <dbReference type="NCBI Taxonomy" id="361277"/>
    <lineage>
        <taxon>Bacteria</taxon>
        <taxon>Bacillati</taxon>
        <taxon>Bacillota</taxon>
        <taxon>Bacilli</taxon>
        <taxon>Bacillales</taxon>
        <taxon>Bacillaceae</taxon>
        <taxon>Terribacillus</taxon>
    </lineage>
</organism>
<dbReference type="Pfam" id="PF10978">
    <property type="entry name" value="DUF2785"/>
    <property type="match status" value="1"/>
</dbReference>
<dbReference type="HOGENOM" id="CLU_074786_0_0_9"/>
<dbReference type="Proteomes" id="UP000027980">
    <property type="component" value="Chromosome"/>
</dbReference>
<accession>A0A075LLS0</accession>
<evidence type="ECO:0000313" key="1">
    <source>
        <dbReference type="EMBL" id="AIF67690.1"/>
    </source>
</evidence>
<evidence type="ECO:0008006" key="3">
    <source>
        <dbReference type="Google" id="ProtNLM"/>
    </source>
</evidence>
<dbReference type="GeneID" id="34222087"/>
<sequence>MEREVLKQKLAELVNNEETAAPLDDLLLSMLPYIGDPDPILRDRLIYGLAGNWITEGLVPPALMIRILEELLTERFLFKEEKYTRSFTTLWIAAILYRHKREAFLPSALTGRVHESLLAYIRQETAGEGYDETYGWSHTLAHAADALDELIQLDELSDDQRRQLAEVIINKMAFSYHVLSHEEDERMTIAIHSVLRNGLSPDTVGCMIKEKTTVVIALWPEVTEANLRIRTNFKQFIRSLYFCLSDFPSLKKTLYECEQLFSGIYHKKPSS</sequence>
<dbReference type="KEGG" id="tap:GZ22_14290"/>
<dbReference type="InterPro" id="IPR021247">
    <property type="entry name" value="DUF2785"/>
</dbReference>
<dbReference type="OrthoDB" id="7619731at2"/>
<proteinExistence type="predicted"/>
<dbReference type="AlphaFoldDB" id="A0A075LLS0"/>
<name>A0A075LLS0_9BACI</name>
<gene>
    <name evidence="1" type="ORF">GZ22_14290</name>
</gene>
<reference evidence="1 2" key="1">
    <citation type="submission" date="2014-07" db="EMBL/GenBank/DDBJ databases">
        <title>Complete genome sequence of a moderately halophilic bacterium Terribacillus aidingensis MP602, isolated from Cryptomeria fortunei in Tianmu mountain in China.</title>
        <authorList>
            <person name="Wang Y."/>
            <person name="Lu P."/>
            <person name="Zhang L."/>
        </authorList>
    </citation>
    <scope>NUCLEOTIDE SEQUENCE [LARGE SCALE GENOMIC DNA]</scope>
    <source>
        <strain evidence="1 2">MP602</strain>
    </source>
</reference>
<protein>
    <recommendedName>
        <fullName evidence="3">DUF2785 domain-containing protein</fullName>
    </recommendedName>
</protein>